<organism evidence="1 2">
    <name type="scientific">Cutibacterium granulosum</name>
    <dbReference type="NCBI Taxonomy" id="33011"/>
    <lineage>
        <taxon>Bacteria</taxon>
        <taxon>Bacillati</taxon>
        <taxon>Actinomycetota</taxon>
        <taxon>Actinomycetes</taxon>
        <taxon>Propionibacteriales</taxon>
        <taxon>Propionibacteriaceae</taxon>
        <taxon>Cutibacterium</taxon>
    </lineage>
</organism>
<reference evidence="1 2" key="1">
    <citation type="submission" date="2017-06" db="EMBL/GenBank/DDBJ databases">
        <authorList>
            <consortium name="Pathogen Informatics"/>
        </authorList>
    </citation>
    <scope>NUCLEOTIDE SEQUENCE [LARGE SCALE GENOMIC DNA]</scope>
    <source>
        <strain evidence="1 2">NCTC11865</strain>
    </source>
</reference>
<dbReference type="KEGG" id="cgrn:4412665_01807"/>
<gene>
    <name evidence="1" type="ORF">SAMEA4412665_01807</name>
</gene>
<evidence type="ECO:0000313" key="1">
    <source>
        <dbReference type="EMBL" id="SNV39715.1"/>
    </source>
</evidence>
<evidence type="ECO:0000313" key="2">
    <source>
        <dbReference type="Proteomes" id="UP000215332"/>
    </source>
</evidence>
<dbReference type="Proteomes" id="UP000215332">
    <property type="component" value="Chromosome 1"/>
</dbReference>
<accession>A0A239WZ01</accession>
<dbReference type="EMBL" id="LT906441">
    <property type="protein sequence ID" value="SNV39715.1"/>
    <property type="molecule type" value="Genomic_DNA"/>
</dbReference>
<dbReference type="AlphaFoldDB" id="A0A239WZ01"/>
<sequence>MNSWVPAQVFAAHVRWLVAQTAVPWRVIAVLSGVSSRTIARLVGVGAPIRRIRSIDATRLIGIRPEHIFATTTTLVDATSTRRRIHMLCTNGWSMDHIAGFLGAHHRTVQGLANGDSTTCTLMVRLRAMAACERLQIPARINAPATGSPHVAVLTDAA</sequence>
<name>A0A239WZ01_9ACTN</name>
<proteinExistence type="predicted"/>
<protein>
    <submittedName>
        <fullName evidence="1">Uncharacterized protein</fullName>
    </submittedName>
</protein>